<dbReference type="Proteomes" id="UP001589619">
    <property type="component" value="Unassembled WGS sequence"/>
</dbReference>
<feature type="transmembrane region" description="Helical" evidence="7">
    <location>
        <begin position="12"/>
        <end position="31"/>
    </location>
</feature>
<evidence type="ECO:0000256" key="2">
    <source>
        <dbReference type="ARBA" id="ARBA00022448"/>
    </source>
</evidence>
<gene>
    <name evidence="9" type="ORF">ACFFNY_27040</name>
</gene>
<keyword evidence="2 7" id="KW-0813">Transport</keyword>
<protein>
    <submittedName>
        <fullName evidence="9">Carbohydrate ABC transporter permease</fullName>
    </submittedName>
</protein>
<evidence type="ECO:0000256" key="7">
    <source>
        <dbReference type="RuleBase" id="RU363032"/>
    </source>
</evidence>
<evidence type="ECO:0000256" key="6">
    <source>
        <dbReference type="ARBA" id="ARBA00023136"/>
    </source>
</evidence>
<comment type="subcellular location">
    <subcellularLocation>
        <location evidence="1 7">Cell membrane</location>
        <topology evidence="1 7">Multi-pass membrane protein</topology>
    </subcellularLocation>
</comment>
<accession>A0ABV5W489</accession>
<dbReference type="PROSITE" id="PS50928">
    <property type="entry name" value="ABC_TM1"/>
    <property type="match status" value="1"/>
</dbReference>
<organism evidence="9 10">
    <name type="scientific">Paenibacillus hodogayensis</name>
    <dbReference type="NCBI Taxonomy" id="279208"/>
    <lineage>
        <taxon>Bacteria</taxon>
        <taxon>Bacillati</taxon>
        <taxon>Bacillota</taxon>
        <taxon>Bacilli</taxon>
        <taxon>Bacillales</taxon>
        <taxon>Paenibacillaceae</taxon>
        <taxon>Paenibacillus</taxon>
    </lineage>
</organism>
<dbReference type="Gene3D" id="1.10.3720.10">
    <property type="entry name" value="MetI-like"/>
    <property type="match status" value="1"/>
</dbReference>
<dbReference type="RefSeq" id="WP_344907901.1">
    <property type="nucleotide sequence ID" value="NZ_BAAAYO010000006.1"/>
</dbReference>
<evidence type="ECO:0000256" key="4">
    <source>
        <dbReference type="ARBA" id="ARBA00022692"/>
    </source>
</evidence>
<evidence type="ECO:0000256" key="5">
    <source>
        <dbReference type="ARBA" id="ARBA00022989"/>
    </source>
</evidence>
<feature type="transmembrane region" description="Helical" evidence="7">
    <location>
        <begin position="139"/>
        <end position="157"/>
    </location>
</feature>
<keyword evidence="4 7" id="KW-0812">Transmembrane</keyword>
<keyword evidence="10" id="KW-1185">Reference proteome</keyword>
<sequence length="295" mass="32829">MTKSNGVWRFSLHAGLLLLCLLSMLPLWLLISASLTEKSALLAHGFTFVPSKASLDAYRYIWNQSEAVMRGYGISIFVTVTGTVAGIAISALLAYPLSRNGLPFKNFWMFAIFFTLLFNGGLVPTYLVYTQIFDIKNTLWALLIPGLLTNGFIILLLRTFFTTSIPVPILESAYVDGAGEFKIFYKMVLPLSLPILATTGLTQMIGYWNDWFNGLIYVTDNKLFSLQNLLNRILMDMQYLKNNSTMGEASRLAADTPSESIQMAMAVIGTLPLIMAYPFFQRFFVKGLTVGAVKG</sequence>
<feature type="transmembrane region" description="Helical" evidence="7">
    <location>
        <begin position="72"/>
        <end position="95"/>
    </location>
</feature>
<comment type="similarity">
    <text evidence="7">Belongs to the binding-protein-dependent transport system permease family.</text>
</comment>
<keyword evidence="3" id="KW-1003">Cell membrane</keyword>
<dbReference type="Pfam" id="PF00528">
    <property type="entry name" value="BPD_transp_1"/>
    <property type="match status" value="1"/>
</dbReference>
<dbReference type="PANTHER" id="PTHR43744">
    <property type="entry name" value="ABC TRANSPORTER PERMEASE PROTEIN MG189-RELATED-RELATED"/>
    <property type="match status" value="1"/>
</dbReference>
<proteinExistence type="inferred from homology"/>
<feature type="transmembrane region" description="Helical" evidence="7">
    <location>
        <begin position="188"/>
        <end position="208"/>
    </location>
</feature>
<evidence type="ECO:0000256" key="1">
    <source>
        <dbReference type="ARBA" id="ARBA00004651"/>
    </source>
</evidence>
<evidence type="ECO:0000256" key="3">
    <source>
        <dbReference type="ARBA" id="ARBA00022475"/>
    </source>
</evidence>
<feature type="transmembrane region" description="Helical" evidence="7">
    <location>
        <begin position="107"/>
        <end position="127"/>
    </location>
</feature>
<keyword evidence="5 7" id="KW-1133">Transmembrane helix</keyword>
<evidence type="ECO:0000313" key="10">
    <source>
        <dbReference type="Proteomes" id="UP001589619"/>
    </source>
</evidence>
<reference evidence="9 10" key="1">
    <citation type="submission" date="2024-09" db="EMBL/GenBank/DDBJ databases">
        <authorList>
            <person name="Sun Q."/>
            <person name="Mori K."/>
        </authorList>
    </citation>
    <scope>NUCLEOTIDE SEQUENCE [LARGE SCALE GENOMIC DNA]</scope>
    <source>
        <strain evidence="9 10">JCM 12520</strain>
    </source>
</reference>
<dbReference type="EMBL" id="JBHMAG010000018">
    <property type="protein sequence ID" value="MFB9755246.1"/>
    <property type="molecule type" value="Genomic_DNA"/>
</dbReference>
<dbReference type="InterPro" id="IPR000515">
    <property type="entry name" value="MetI-like"/>
</dbReference>
<evidence type="ECO:0000259" key="8">
    <source>
        <dbReference type="PROSITE" id="PS50928"/>
    </source>
</evidence>
<feature type="domain" description="ABC transmembrane type-1" evidence="8">
    <location>
        <begin position="72"/>
        <end position="280"/>
    </location>
</feature>
<dbReference type="PANTHER" id="PTHR43744:SF9">
    <property type="entry name" value="POLYGALACTURONAN_RHAMNOGALACTURONAN TRANSPORT SYSTEM PERMEASE PROTEIN YTCP"/>
    <property type="match status" value="1"/>
</dbReference>
<name>A0ABV5W489_9BACL</name>
<dbReference type="CDD" id="cd06261">
    <property type="entry name" value="TM_PBP2"/>
    <property type="match status" value="1"/>
</dbReference>
<comment type="caution">
    <text evidence="9">The sequence shown here is derived from an EMBL/GenBank/DDBJ whole genome shotgun (WGS) entry which is preliminary data.</text>
</comment>
<dbReference type="InterPro" id="IPR035906">
    <property type="entry name" value="MetI-like_sf"/>
</dbReference>
<feature type="transmembrane region" description="Helical" evidence="7">
    <location>
        <begin position="261"/>
        <end position="280"/>
    </location>
</feature>
<evidence type="ECO:0000313" key="9">
    <source>
        <dbReference type="EMBL" id="MFB9755246.1"/>
    </source>
</evidence>
<dbReference type="SUPFAM" id="SSF161098">
    <property type="entry name" value="MetI-like"/>
    <property type="match status" value="1"/>
</dbReference>
<keyword evidence="6 7" id="KW-0472">Membrane</keyword>